<dbReference type="EMBL" id="JACXWA010000016">
    <property type="protein sequence ID" value="MBD3869978.1"/>
    <property type="molecule type" value="Genomic_DNA"/>
</dbReference>
<evidence type="ECO:0000256" key="2">
    <source>
        <dbReference type="ARBA" id="ARBA00022692"/>
    </source>
</evidence>
<evidence type="ECO:0000259" key="7">
    <source>
        <dbReference type="Pfam" id="PF04932"/>
    </source>
</evidence>
<dbReference type="GO" id="GO:0016874">
    <property type="term" value="F:ligase activity"/>
    <property type="evidence" value="ECO:0007669"/>
    <property type="project" value="UniProtKB-KW"/>
</dbReference>
<feature type="compositionally biased region" description="Basic and acidic residues" evidence="5">
    <location>
        <begin position="444"/>
        <end position="462"/>
    </location>
</feature>
<keyword evidence="3 6" id="KW-1133">Transmembrane helix</keyword>
<keyword evidence="4 6" id="KW-0472">Membrane</keyword>
<sequence length="478" mass="50318">MTGVHSVHRVLLATLLVGNAVVFAGVDSPIKLLSAAIVLVLMIDLRRVPEVPSVVRAATWSFLALAVVQLLPLPEGLRRLLQPGFVEVMAAGWAPLSLAPWSTIQVVASMVVVAGIALTAARMASTRSGLPILLGIIAVTCGVMAVLGLAGESGAPENVLLIRANTGGGGVYGPFVNSNHFAAGIELSLPAALVLLAAAMRNLPQPGSTRQRAAVTALASAVVVVVAVAAVLRSSSRGGVLFLALALALTAGLWLRPRRARRWPWVTGVSVLLLVALALAWTRMPEVRDEFTQLFVVEGADGNDRWDLWSGTVDSFLRSPVIGSGLGSYRYVIGLDKPATGTSVLEQAHNDWLEWASTTGVAGAVVLVLFLIGVGGGLLPRKVRGLRFDLRYPLAGAATAFTATALHEMVGFGLQTPVNRYLLAAWIGLVWGVWKRVDDGKVRERQRQARDRDAGSDEHGAPDDIVVDGVLIGDGGEV</sequence>
<feature type="transmembrane region" description="Helical" evidence="6">
    <location>
        <begin position="93"/>
        <end position="118"/>
    </location>
</feature>
<feature type="transmembrane region" description="Helical" evidence="6">
    <location>
        <begin position="238"/>
        <end position="256"/>
    </location>
</feature>
<evidence type="ECO:0000256" key="3">
    <source>
        <dbReference type="ARBA" id="ARBA00022989"/>
    </source>
</evidence>
<name>A0A8J6XY67_9BACT</name>
<proteinExistence type="predicted"/>
<feature type="domain" description="O-antigen ligase-related" evidence="7">
    <location>
        <begin position="223"/>
        <end position="367"/>
    </location>
</feature>
<organism evidence="8 9">
    <name type="scientific">Candidatus Sulfomarinibacter kjeldsenii</name>
    <dbReference type="NCBI Taxonomy" id="2885994"/>
    <lineage>
        <taxon>Bacteria</taxon>
        <taxon>Pseudomonadati</taxon>
        <taxon>Acidobacteriota</taxon>
        <taxon>Thermoanaerobaculia</taxon>
        <taxon>Thermoanaerobaculales</taxon>
        <taxon>Candidatus Sulfomarinibacteraceae</taxon>
        <taxon>Candidatus Sulfomarinibacter</taxon>
    </lineage>
</organism>
<evidence type="ECO:0000313" key="8">
    <source>
        <dbReference type="EMBL" id="MBD3869978.1"/>
    </source>
</evidence>
<dbReference type="InterPro" id="IPR007016">
    <property type="entry name" value="O-antigen_ligase-rel_domated"/>
</dbReference>
<evidence type="ECO:0000256" key="4">
    <source>
        <dbReference type="ARBA" id="ARBA00023136"/>
    </source>
</evidence>
<dbReference type="Proteomes" id="UP000598633">
    <property type="component" value="Unassembled WGS sequence"/>
</dbReference>
<keyword evidence="2 6" id="KW-0812">Transmembrane</keyword>
<dbReference type="AlphaFoldDB" id="A0A8J6XY67"/>
<feature type="transmembrane region" description="Helical" evidence="6">
    <location>
        <begin position="54"/>
        <end position="73"/>
    </location>
</feature>
<feature type="transmembrane region" description="Helical" evidence="6">
    <location>
        <begin position="263"/>
        <end position="281"/>
    </location>
</feature>
<evidence type="ECO:0000313" key="9">
    <source>
        <dbReference type="Proteomes" id="UP000598633"/>
    </source>
</evidence>
<dbReference type="PANTHER" id="PTHR37422:SF23">
    <property type="entry name" value="TEICHURONIC ACID BIOSYNTHESIS PROTEIN TUAE"/>
    <property type="match status" value="1"/>
</dbReference>
<gene>
    <name evidence="8" type="ORF">IFJ97_01295</name>
</gene>
<dbReference type="InterPro" id="IPR051533">
    <property type="entry name" value="WaaL-like"/>
</dbReference>
<protein>
    <submittedName>
        <fullName evidence="8">O-antigen ligase family protein</fullName>
    </submittedName>
</protein>
<feature type="transmembrane region" description="Helical" evidence="6">
    <location>
        <begin position="20"/>
        <end position="42"/>
    </location>
</feature>
<evidence type="ECO:0000256" key="5">
    <source>
        <dbReference type="SAM" id="MobiDB-lite"/>
    </source>
</evidence>
<evidence type="ECO:0000256" key="1">
    <source>
        <dbReference type="ARBA" id="ARBA00004141"/>
    </source>
</evidence>
<feature type="region of interest" description="Disordered" evidence="5">
    <location>
        <begin position="444"/>
        <end position="468"/>
    </location>
</feature>
<feature type="transmembrane region" description="Helical" evidence="6">
    <location>
        <begin position="212"/>
        <end position="232"/>
    </location>
</feature>
<dbReference type="GO" id="GO:0016020">
    <property type="term" value="C:membrane"/>
    <property type="evidence" value="ECO:0007669"/>
    <property type="project" value="UniProtKB-SubCell"/>
</dbReference>
<dbReference type="PANTHER" id="PTHR37422">
    <property type="entry name" value="TEICHURONIC ACID BIOSYNTHESIS PROTEIN TUAE"/>
    <property type="match status" value="1"/>
</dbReference>
<accession>A0A8J6XY67</accession>
<evidence type="ECO:0000256" key="6">
    <source>
        <dbReference type="SAM" id="Phobius"/>
    </source>
</evidence>
<dbReference type="Pfam" id="PF04932">
    <property type="entry name" value="Wzy_C"/>
    <property type="match status" value="1"/>
</dbReference>
<comment type="caution">
    <text evidence="8">The sequence shown here is derived from an EMBL/GenBank/DDBJ whole genome shotgun (WGS) entry which is preliminary data.</text>
</comment>
<feature type="transmembrane region" description="Helical" evidence="6">
    <location>
        <begin position="130"/>
        <end position="151"/>
    </location>
</feature>
<reference evidence="8 9" key="1">
    <citation type="submission" date="2020-08" db="EMBL/GenBank/DDBJ databases">
        <title>Acidobacteriota in marine sediments use diverse sulfur dissimilation pathways.</title>
        <authorList>
            <person name="Wasmund K."/>
        </authorList>
    </citation>
    <scope>NUCLEOTIDE SEQUENCE [LARGE SCALE GENOMIC DNA]</scope>
    <source>
        <strain evidence="8">MAG AM3-A</strain>
    </source>
</reference>
<feature type="transmembrane region" description="Helical" evidence="6">
    <location>
        <begin position="360"/>
        <end position="380"/>
    </location>
</feature>
<comment type="subcellular location">
    <subcellularLocation>
        <location evidence="1">Membrane</location>
        <topology evidence="1">Multi-pass membrane protein</topology>
    </subcellularLocation>
</comment>
<keyword evidence="8" id="KW-0436">Ligase</keyword>
<feature type="transmembrane region" description="Helical" evidence="6">
    <location>
        <begin position="181"/>
        <end position="200"/>
    </location>
</feature>